<evidence type="ECO:0000256" key="2">
    <source>
        <dbReference type="ARBA" id="ARBA00012741"/>
    </source>
</evidence>
<keyword evidence="3" id="KW-0732">Signal</keyword>
<evidence type="ECO:0000313" key="6">
    <source>
        <dbReference type="Proteomes" id="UP001642540"/>
    </source>
</evidence>
<dbReference type="SUPFAM" id="SSF51445">
    <property type="entry name" value="(Trans)glycosidases"/>
    <property type="match status" value="1"/>
</dbReference>
<dbReference type="PANTHER" id="PTHR10357:SF179">
    <property type="entry name" value="NEUTRAL AND BASIC AMINO ACID TRANSPORT PROTEIN RBAT"/>
    <property type="match status" value="1"/>
</dbReference>
<name>A0ABP1RC50_9HEXA</name>
<evidence type="ECO:0000256" key="3">
    <source>
        <dbReference type="SAM" id="SignalP"/>
    </source>
</evidence>
<reference evidence="5 6" key="1">
    <citation type="submission" date="2024-08" db="EMBL/GenBank/DDBJ databases">
        <authorList>
            <person name="Cucini C."/>
            <person name="Frati F."/>
        </authorList>
    </citation>
    <scope>NUCLEOTIDE SEQUENCE [LARGE SCALE GENOMIC DNA]</scope>
</reference>
<keyword evidence="6" id="KW-1185">Reference proteome</keyword>
<evidence type="ECO:0000256" key="1">
    <source>
        <dbReference type="ARBA" id="ARBA00001657"/>
    </source>
</evidence>
<evidence type="ECO:0000313" key="5">
    <source>
        <dbReference type="EMBL" id="CAL8125703.1"/>
    </source>
</evidence>
<sequence length="585" mass="66729">MTLLPILTLCLAILYPSILAVKIPQDPNPQPLSWWKEEVIYQVYPRSHQDSDGDGIGDLEGIISRLDHFVDIGVGAVWLSPIYKSPMKDMGYDISNFTDIEPVFGTIETFKRMAAGMKERGIRLVMDFVPNHSSDQHPWFNMSAERIEPYTDYYVWKDPAGFDEEGKPLPPNNWVSLFGGPMWEYNEVRGQFYLHQFLKEQPDLNFENRQLRNEILAVFKIWLDYGVDGFRVDAVPHLFEDQSYPDEEENPNRPPDIPPTDYAYWLHQHTYNLPGCFEALAEMRQLLDIYTLADGKERVMMVEATVPPPGLFEYYGTKDKPIAHFPFNFDIIGIPSAYNAANVENVMSLWYDNLPEGEWANMLSSNHDNKRVPSRYTEEAIDFFNMMVLLLPASAVTYYGEEIGMSNANISWEDTTDEAACAAGPDRYHLFSRDPSRTPMQWDDSDKAGFSTANKTWLPVHPDYVELNVAAQKNSTGTTHLSIYKRLMQLRHTDVWRYGSLETKPVEDNKVFGFSRIFNDKGFMVLSNTVNETVTINATQEFEGVPETATVYVVSVGFQPETTVGSSVDTNSVVIGPKHSIVVEF</sequence>
<dbReference type="InterPro" id="IPR013780">
    <property type="entry name" value="Glyco_hydro_b"/>
</dbReference>
<accession>A0ABP1RC50</accession>
<dbReference type="InterPro" id="IPR017853">
    <property type="entry name" value="GH"/>
</dbReference>
<evidence type="ECO:0000259" key="4">
    <source>
        <dbReference type="SMART" id="SM00642"/>
    </source>
</evidence>
<comment type="catalytic activity">
    <reaction evidence="1">
        <text>Hydrolysis of terminal, non-reducing (1-&gt;4)-linked alpha-D-glucose residues with release of alpha-D-glucose.</text>
        <dbReference type="EC" id="3.2.1.20"/>
    </reaction>
</comment>
<dbReference type="InterPro" id="IPR045857">
    <property type="entry name" value="O16G_dom_2"/>
</dbReference>
<dbReference type="SMART" id="SM00642">
    <property type="entry name" value="Aamy"/>
    <property type="match status" value="1"/>
</dbReference>
<dbReference type="EMBL" id="CAXLJM020000069">
    <property type="protein sequence ID" value="CAL8125703.1"/>
    <property type="molecule type" value="Genomic_DNA"/>
</dbReference>
<dbReference type="Gene3D" id="3.90.400.10">
    <property type="entry name" value="Oligo-1,6-glucosidase, Domain 2"/>
    <property type="match status" value="1"/>
</dbReference>
<feature type="signal peptide" evidence="3">
    <location>
        <begin position="1"/>
        <end position="20"/>
    </location>
</feature>
<proteinExistence type="predicted"/>
<dbReference type="Gene3D" id="2.60.40.1180">
    <property type="entry name" value="Golgi alpha-mannosidase II"/>
    <property type="match status" value="1"/>
</dbReference>
<feature type="chain" id="PRO_5045273599" description="alpha-glucosidase" evidence="3">
    <location>
        <begin position="21"/>
        <end position="585"/>
    </location>
</feature>
<comment type="caution">
    <text evidence="5">The sequence shown here is derived from an EMBL/GenBank/DDBJ whole genome shotgun (WGS) entry which is preliminary data.</text>
</comment>
<protein>
    <recommendedName>
        <fullName evidence="2">alpha-glucosidase</fullName>
        <ecNumber evidence="2">3.2.1.20</ecNumber>
    </recommendedName>
</protein>
<dbReference type="PANTHER" id="PTHR10357">
    <property type="entry name" value="ALPHA-AMYLASE FAMILY MEMBER"/>
    <property type="match status" value="1"/>
</dbReference>
<gene>
    <name evidence="5" type="ORF">ODALV1_LOCUS21086</name>
</gene>
<dbReference type="InterPro" id="IPR006047">
    <property type="entry name" value="GH13_cat_dom"/>
</dbReference>
<dbReference type="CDD" id="cd11328">
    <property type="entry name" value="AmyAc_maltase"/>
    <property type="match status" value="1"/>
</dbReference>
<dbReference type="Gene3D" id="3.20.20.80">
    <property type="entry name" value="Glycosidases"/>
    <property type="match status" value="1"/>
</dbReference>
<dbReference type="Pfam" id="PF00128">
    <property type="entry name" value="Alpha-amylase"/>
    <property type="match status" value="1"/>
</dbReference>
<dbReference type="Proteomes" id="UP001642540">
    <property type="component" value="Unassembled WGS sequence"/>
</dbReference>
<dbReference type="EC" id="3.2.1.20" evidence="2"/>
<organism evidence="5 6">
    <name type="scientific">Orchesella dallaii</name>
    <dbReference type="NCBI Taxonomy" id="48710"/>
    <lineage>
        <taxon>Eukaryota</taxon>
        <taxon>Metazoa</taxon>
        <taxon>Ecdysozoa</taxon>
        <taxon>Arthropoda</taxon>
        <taxon>Hexapoda</taxon>
        <taxon>Collembola</taxon>
        <taxon>Entomobryomorpha</taxon>
        <taxon>Entomobryoidea</taxon>
        <taxon>Orchesellidae</taxon>
        <taxon>Orchesellinae</taxon>
        <taxon>Orchesella</taxon>
    </lineage>
</organism>
<feature type="domain" description="Glycosyl hydrolase family 13 catalytic" evidence="4">
    <location>
        <begin position="42"/>
        <end position="437"/>
    </location>
</feature>